<dbReference type="InterPro" id="IPR043504">
    <property type="entry name" value="Peptidase_S1_PA_chymotrypsin"/>
</dbReference>
<feature type="domain" description="Peptidase S1" evidence="11">
    <location>
        <begin position="124"/>
        <end position="383"/>
    </location>
</feature>
<dbReference type="InterPro" id="IPR018114">
    <property type="entry name" value="TRYPSIN_HIS"/>
</dbReference>
<dbReference type="PRINTS" id="PR00722">
    <property type="entry name" value="CHYMOTRYPSIN"/>
</dbReference>
<dbReference type="Pfam" id="PF00089">
    <property type="entry name" value="Trypsin"/>
    <property type="match status" value="1"/>
</dbReference>
<dbReference type="InterPro" id="IPR033116">
    <property type="entry name" value="TRYPSIN_SER"/>
</dbReference>
<dbReference type="PROSITE" id="PS00134">
    <property type="entry name" value="TRYPSIN_HIS"/>
    <property type="match status" value="1"/>
</dbReference>
<evidence type="ECO:0000256" key="7">
    <source>
        <dbReference type="ARBA" id="ARBA00023145"/>
    </source>
</evidence>
<dbReference type="FunFam" id="2.40.10.10:FF:000146">
    <property type="entry name" value="Serine protease 53"/>
    <property type="match status" value="1"/>
</dbReference>
<evidence type="ECO:0000256" key="9">
    <source>
        <dbReference type="RuleBase" id="RU363034"/>
    </source>
</evidence>
<evidence type="ECO:0000256" key="6">
    <source>
        <dbReference type="ARBA" id="ARBA00022825"/>
    </source>
</evidence>
<comment type="caution">
    <text evidence="12">The sequence shown here is derived from an EMBL/GenBank/DDBJ whole genome shotgun (WGS) entry which is preliminary data.</text>
</comment>
<dbReference type="SMART" id="SM00020">
    <property type="entry name" value="Tryp_SPc"/>
    <property type="match status" value="1"/>
</dbReference>
<dbReference type="Gene3D" id="2.40.10.10">
    <property type="entry name" value="Trypsin-like serine proteases"/>
    <property type="match status" value="2"/>
</dbReference>
<feature type="signal peptide" evidence="10">
    <location>
        <begin position="1"/>
        <end position="19"/>
    </location>
</feature>
<evidence type="ECO:0000313" key="13">
    <source>
        <dbReference type="Proteomes" id="UP001152562"/>
    </source>
</evidence>
<feature type="chain" id="PRO_5040420779" description="Peptidase S1 domain-containing protein" evidence="10">
    <location>
        <begin position="20"/>
        <end position="413"/>
    </location>
</feature>
<dbReference type="GO" id="GO:0005576">
    <property type="term" value="C:extracellular region"/>
    <property type="evidence" value="ECO:0007669"/>
    <property type="project" value="UniProtKB-SubCell"/>
</dbReference>
<proteinExistence type="predicted"/>
<dbReference type="GO" id="GO:0004252">
    <property type="term" value="F:serine-type endopeptidase activity"/>
    <property type="evidence" value="ECO:0007669"/>
    <property type="project" value="InterPro"/>
</dbReference>
<reference evidence="12" key="1">
    <citation type="submission" date="2022-05" db="EMBL/GenBank/DDBJ databases">
        <authorList>
            <person name="Okamura Y."/>
        </authorList>
    </citation>
    <scope>NUCLEOTIDE SEQUENCE</scope>
</reference>
<dbReference type="SUPFAM" id="SSF50494">
    <property type="entry name" value="Trypsin-like serine proteases"/>
    <property type="match status" value="1"/>
</dbReference>
<dbReference type="CDD" id="cd00190">
    <property type="entry name" value="Tryp_SPc"/>
    <property type="match status" value="1"/>
</dbReference>
<evidence type="ECO:0000256" key="8">
    <source>
        <dbReference type="ARBA" id="ARBA00023157"/>
    </source>
</evidence>
<keyword evidence="4 10" id="KW-0732">Signal</keyword>
<dbReference type="AlphaFoldDB" id="A0A9P0X7Y7"/>
<keyword evidence="13" id="KW-1185">Reference proteome</keyword>
<dbReference type="OrthoDB" id="546450at2759"/>
<keyword evidence="5 9" id="KW-0378">Hydrolase</keyword>
<keyword evidence="3 9" id="KW-0645">Protease</keyword>
<dbReference type="PANTHER" id="PTHR24252:SF7">
    <property type="entry name" value="HYALIN"/>
    <property type="match status" value="1"/>
</dbReference>
<dbReference type="InterPro" id="IPR001314">
    <property type="entry name" value="Peptidase_S1A"/>
</dbReference>
<dbReference type="InterPro" id="IPR009003">
    <property type="entry name" value="Peptidase_S1_PA"/>
</dbReference>
<accession>A0A9P0X7Y7</accession>
<dbReference type="PROSITE" id="PS00135">
    <property type="entry name" value="TRYPSIN_SER"/>
    <property type="match status" value="1"/>
</dbReference>
<sequence length="413" mass="46343">MFYKLFSLTFVCLISVCNGDVDTLDFSNSEVESIILEALKNNATVLSDFSNATDEVCKPLASVEPDFDRPGQSISETKCLQYMWKVKNLKDQDKADEDCRVYLISQIKRGIIPEILIFIPPTVIFGGRDARPAEFPHMGAIGWRAKDKPKWHFKCGGSLISEKFVVTAAHCTWLSLYHHYDVSNNTPEVVRFGVENIEDDKFNLYGNPIDVIIKNIIRHPRYRPPRKYFDIALLELKSKVKFSLKVHPACLWTKPSTRELGTRSILTGWGLTEHGKPSTILQAAVVDVLNTKKCNSLLHSSRNRNWHGFAKHQLCAGNLNGNVDTCQGDSGGPIQVKIESGSNSSINMVVGVTSFGINCGQKNRPGIYTKVSNFIKWIENNVWNNNVTEIKETKVTSLFKRKNVTLSGGLVTF</sequence>
<evidence type="ECO:0000313" key="12">
    <source>
        <dbReference type="EMBL" id="CAH4021199.1"/>
    </source>
</evidence>
<keyword evidence="2" id="KW-0964">Secreted</keyword>
<protein>
    <recommendedName>
        <fullName evidence="11">Peptidase S1 domain-containing protein</fullName>
    </recommendedName>
</protein>
<dbReference type="GO" id="GO:0006508">
    <property type="term" value="P:proteolysis"/>
    <property type="evidence" value="ECO:0007669"/>
    <property type="project" value="UniProtKB-KW"/>
</dbReference>
<keyword evidence="8" id="KW-1015">Disulfide bond</keyword>
<keyword evidence="7" id="KW-0865">Zymogen</keyword>
<evidence type="ECO:0000256" key="10">
    <source>
        <dbReference type="SAM" id="SignalP"/>
    </source>
</evidence>
<organism evidence="12 13">
    <name type="scientific">Pieris brassicae</name>
    <name type="common">White butterfly</name>
    <name type="synonym">Large white butterfly</name>
    <dbReference type="NCBI Taxonomy" id="7116"/>
    <lineage>
        <taxon>Eukaryota</taxon>
        <taxon>Metazoa</taxon>
        <taxon>Ecdysozoa</taxon>
        <taxon>Arthropoda</taxon>
        <taxon>Hexapoda</taxon>
        <taxon>Insecta</taxon>
        <taxon>Pterygota</taxon>
        <taxon>Neoptera</taxon>
        <taxon>Endopterygota</taxon>
        <taxon>Lepidoptera</taxon>
        <taxon>Glossata</taxon>
        <taxon>Ditrysia</taxon>
        <taxon>Papilionoidea</taxon>
        <taxon>Pieridae</taxon>
        <taxon>Pierinae</taxon>
        <taxon>Pieris</taxon>
    </lineage>
</organism>
<evidence type="ECO:0000256" key="1">
    <source>
        <dbReference type="ARBA" id="ARBA00004613"/>
    </source>
</evidence>
<evidence type="ECO:0000256" key="2">
    <source>
        <dbReference type="ARBA" id="ARBA00022525"/>
    </source>
</evidence>
<keyword evidence="6 9" id="KW-0720">Serine protease</keyword>
<name>A0A9P0X7Y7_PIEBR</name>
<comment type="subcellular location">
    <subcellularLocation>
        <location evidence="1">Secreted</location>
    </subcellularLocation>
</comment>
<evidence type="ECO:0000256" key="4">
    <source>
        <dbReference type="ARBA" id="ARBA00022729"/>
    </source>
</evidence>
<dbReference type="Proteomes" id="UP001152562">
    <property type="component" value="Unassembled WGS sequence"/>
</dbReference>
<evidence type="ECO:0000259" key="11">
    <source>
        <dbReference type="PROSITE" id="PS50240"/>
    </source>
</evidence>
<evidence type="ECO:0000256" key="3">
    <source>
        <dbReference type="ARBA" id="ARBA00022670"/>
    </source>
</evidence>
<evidence type="ECO:0000256" key="5">
    <source>
        <dbReference type="ARBA" id="ARBA00022801"/>
    </source>
</evidence>
<dbReference type="EMBL" id="CALOZG010000004">
    <property type="protein sequence ID" value="CAH4021199.1"/>
    <property type="molecule type" value="Genomic_DNA"/>
</dbReference>
<dbReference type="InterPro" id="IPR001254">
    <property type="entry name" value="Trypsin_dom"/>
</dbReference>
<dbReference type="PANTHER" id="PTHR24252">
    <property type="entry name" value="ACROSIN-RELATED"/>
    <property type="match status" value="1"/>
</dbReference>
<gene>
    <name evidence="12" type="ORF">PIBRA_LOCUS3853</name>
</gene>
<dbReference type="PROSITE" id="PS50240">
    <property type="entry name" value="TRYPSIN_DOM"/>
    <property type="match status" value="1"/>
</dbReference>